<dbReference type="PANTHER" id="PTHR47331:SF1">
    <property type="entry name" value="GAG-LIKE PROTEIN"/>
    <property type="match status" value="1"/>
</dbReference>
<feature type="compositionally biased region" description="Basic and acidic residues" evidence="2">
    <location>
        <begin position="1183"/>
        <end position="1211"/>
    </location>
</feature>
<feature type="compositionally biased region" description="Low complexity" evidence="2">
    <location>
        <begin position="1052"/>
        <end position="1063"/>
    </location>
</feature>
<dbReference type="GO" id="GO:0003676">
    <property type="term" value="F:nucleic acid binding"/>
    <property type="evidence" value="ECO:0007669"/>
    <property type="project" value="InterPro"/>
</dbReference>
<dbReference type="SMART" id="SM00343">
    <property type="entry name" value="ZnF_C2HC"/>
    <property type="match status" value="3"/>
</dbReference>
<keyword evidence="5" id="KW-1185">Reference proteome</keyword>
<dbReference type="PANTHER" id="PTHR47331">
    <property type="entry name" value="PHD-TYPE DOMAIN-CONTAINING PROTEIN"/>
    <property type="match status" value="1"/>
</dbReference>
<dbReference type="GO" id="GO:0008270">
    <property type="term" value="F:zinc ion binding"/>
    <property type="evidence" value="ECO:0007669"/>
    <property type="project" value="UniProtKB-KW"/>
</dbReference>
<evidence type="ECO:0000256" key="2">
    <source>
        <dbReference type="SAM" id="MobiDB-lite"/>
    </source>
</evidence>
<dbReference type="HOGENOM" id="CLU_269736_0_0_1"/>
<feature type="compositionally biased region" description="Basic and acidic residues" evidence="2">
    <location>
        <begin position="544"/>
        <end position="616"/>
    </location>
</feature>
<dbReference type="Proteomes" id="UP000008068">
    <property type="component" value="Unassembled WGS sequence"/>
</dbReference>
<feature type="compositionally biased region" description="Polar residues" evidence="2">
    <location>
        <begin position="626"/>
        <end position="643"/>
    </location>
</feature>
<reference evidence="5" key="1">
    <citation type="submission" date="2011-07" db="EMBL/GenBank/DDBJ databases">
        <authorList>
            <consortium name="Caenorhabditis brenneri Sequencing and Analysis Consortium"/>
            <person name="Wilson R.K."/>
        </authorList>
    </citation>
    <scope>NUCLEOTIDE SEQUENCE [LARGE SCALE GENOMIC DNA]</scope>
    <source>
        <strain evidence="5">PB2801</strain>
    </source>
</reference>
<dbReference type="EMBL" id="GL379873">
    <property type="protein sequence ID" value="EGT58941.1"/>
    <property type="molecule type" value="Genomic_DNA"/>
</dbReference>
<feature type="compositionally biased region" description="Polar residues" evidence="2">
    <location>
        <begin position="380"/>
        <end position="393"/>
    </location>
</feature>
<feature type="compositionally biased region" description="Basic and acidic residues" evidence="2">
    <location>
        <begin position="454"/>
        <end position="467"/>
    </location>
</feature>
<feature type="region of interest" description="Disordered" evidence="2">
    <location>
        <begin position="1164"/>
        <end position="1211"/>
    </location>
</feature>
<feature type="compositionally biased region" description="Basic and acidic residues" evidence="2">
    <location>
        <begin position="408"/>
        <end position="435"/>
    </location>
</feature>
<evidence type="ECO:0000256" key="1">
    <source>
        <dbReference type="PROSITE-ProRule" id="PRU00047"/>
    </source>
</evidence>
<keyword evidence="1" id="KW-0863">Zinc-finger</keyword>
<keyword evidence="1" id="KW-0479">Metal-binding</keyword>
<dbReference type="InterPro" id="IPR001878">
    <property type="entry name" value="Znf_CCHC"/>
</dbReference>
<feature type="compositionally biased region" description="Low complexity" evidence="2">
    <location>
        <begin position="437"/>
        <end position="446"/>
    </location>
</feature>
<organism evidence="5">
    <name type="scientific">Caenorhabditis brenneri</name>
    <name type="common">Nematode worm</name>
    <dbReference type="NCBI Taxonomy" id="135651"/>
    <lineage>
        <taxon>Eukaryota</taxon>
        <taxon>Metazoa</taxon>
        <taxon>Ecdysozoa</taxon>
        <taxon>Nematoda</taxon>
        <taxon>Chromadorea</taxon>
        <taxon>Rhabditida</taxon>
        <taxon>Rhabditina</taxon>
        <taxon>Rhabditomorpha</taxon>
        <taxon>Rhabditoidea</taxon>
        <taxon>Rhabditidae</taxon>
        <taxon>Peloderinae</taxon>
        <taxon>Caenorhabditis</taxon>
    </lineage>
</organism>
<dbReference type="InParanoid" id="G0NET4"/>
<dbReference type="Pfam" id="PF03564">
    <property type="entry name" value="DUF1759"/>
    <property type="match status" value="1"/>
</dbReference>
<feature type="compositionally biased region" description="Basic and acidic residues" evidence="2">
    <location>
        <begin position="1075"/>
        <end position="1086"/>
    </location>
</feature>
<protein>
    <recommendedName>
        <fullName evidence="3">CCHC-type domain-containing protein</fullName>
    </recommendedName>
</protein>
<gene>
    <name evidence="4" type="ORF">CAEBREN_23811</name>
</gene>
<accession>G0NET4</accession>
<feature type="region of interest" description="Disordered" evidence="2">
    <location>
        <begin position="373"/>
        <end position="477"/>
    </location>
</feature>
<feature type="compositionally biased region" description="Polar residues" evidence="2">
    <location>
        <begin position="1042"/>
        <end position="1051"/>
    </location>
</feature>
<dbReference type="STRING" id="135651.G0NET4"/>
<dbReference type="PROSITE" id="PS50158">
    <property type="entry name" value="ZF_CCHC"/>
    <property type="match status" value="1"/>
</dbReference>
<keyword evidence="1" id="KW-0862">Zinc</keyword>
<sequence length="1211" mass="141190">MTQVEETESFLEGREFEYLTLRERSRNEASMLVLGRNFMSNKINEFKTKSTQYEKNCKEFKKPATSLSNKDKAAAHADISTACYEMSKDLEEEWINLQNCLIGTIESFNKIQGSTVIGVQASSLINNWEDEIGIAEEGYRETVKQLISRHEKAKEAALGLGFRVPHENIGNQELVKDIEEKFVKVSKSLEAQGSNYVQKKVGSSILSNKNIVLEDFDGEPENWSTFYDIFKPIVEENSELLEVVKFALLKKACKGKAGDMIKVFTSAENFKEAIDRLKKNYEDKDRRFTMLWDRLEELRPAKDQVASMRKTINEVAAIVAALKRVTDIETLALRQLVKRKFPRKIHEELSRAEDIKTTQDMVDKIEQTINREERIEKDMVSTQNMSKTFITQHENPDRNRSMRYRSRSNSEPRSREQGNIRHWRGNEMRNRDRNRQSSRTPSRPQRGYYAASGGRDRSWSRGRDFRKSPHPNKQSSDCLFCSKDHRSRDCRKVNTIEERTKYFRENRMCFNCGKMDHAANKCSGGACYQCGKNHHNSLCRKNKVRTDSSESSREGRDRRRSYSRESNRYSNRDRSRDSSRGRRDYDRRNRYDNNYRDRNRDYNRDGSRQNSADRSRSSSSERYVGNNRTYRNTYSNSYSRANTVRSKETRLMTVTGRLISEPSKTYPRKRTKEARTLIILDTGADQNYIEEGLAEFLRAKIVEKNKTITLATVGEEKEIQSHKVRVELLTEEGIVRVEAMTIPSITTGFKRTSIDRKEKEYLYKKRIRYEVPRETEAGLLIGVDTFWKLMKNKDYIKLPTGRTLVSTKLGNVICGSIRYVEDEYNRRYLLAKHSKVTISDKEEDKTLEITGEEHSSQKYIGITENPVSPKIEELKYPVYDDEKLKGEYREYTYRLREGLKYGNRTVEVKTKNRENIKRRIEQLIPSEIRSNSDNTSHQVPEQQYIVPKEDKEDYQERRQMHCHQQGMCRSCCPQPQGYHLCMQGPQQHFHPPAPQPYYSYPYTPQHYLPQPYQCLSQFPPQQQYQHYSPPEYNQYDQINQNRNRSISPPQYNNRPRNSSFGSPPRFPRRSSPVQYRKDRSPTPPREKKCHLCRGPHLARNCWNSTAAIRLIRADLAGLCIICLNKDRHKPEECRFNNPGNKYLCKRGCVGFPPHAISLCVGDRVSPDSESSGSVRNGEGEVEVSARDAATERSTREPEELIKKGDELATKE</sequence>
<proteinExistence type="predicted"/>
<evidence type="ECO:0000259" key="3">
    <source>
        <dbReference type="PROSITE" id="PS50158"/>
    </source>
</evidence>
<evidence type="ECO:0000313" key="5">
    <source>
        <dbReference type="Proteomes" id="UP000008068"/>
    </source>
</evidence>
<feature type="domain" description="CCHC-type" evidence="3">
    <location>
        <begin position="509"/>
        <end position="522"/>
    </location>
</feature>
<dbReference type="AlphaFoldDB" id="G0NET4"/>
<dbReference type="eggNOG" id="KOG4818">
    <property type="taxonomic scope" value="Eukaryota"/>
</dbReference>
<feature type="region of interest" description="Disordered" evidence="2">
    <location>
        <begin position="1042"/>
        <end position="1088"/>
    </location>
</feature>
<dbReference type="OrthoDB" id="5864015at2759"/>
<evidence type="ECO:0000313" key="4">
    <source>
        <dbReference type="EMBL" id="EGT58941.1"/>
    </source>
</evidence>
<feature type="region of interest" description="Disordered" evidence="2">
    <location>
        <begin position="542"/>
        <end position="643"/>
    </location>
</feature>
<dbReference type="InterPro" id="IPR005312">
    <property type="entry name" value="DUF1759"/>
</dbReference>
<name>G0NET4_CAEBE</name>